<evidence type="ECO:0000256" key="1">
    <source>
        <dbReference type="SAM" id="MobiDB-lite"/>
    </source>
</evidence>
<sequence length="137" mass="14841">MTSRAAASTAAAPVAVAPVTVPVKHHQQRKALAVLYALTEMESREGHWNPTKMALKPSDGLEESRNSLETAASDRRFGRCPASVGYAVTVEVLISVSSLLLLLRFRPNGPRSNQIEVGPPQLQKADPPPFAVGWLRF</sequence>
<feature type="transmembrane region" description="Helical" evidence="2">
    <location>
        <begin position="84"/>
        <end position="103"/>
    </location>
</feature>
<dbReference type="Proteomes" id="UP001472677">
    <property type="component" value="Unassembled WGS sequence"/>
</dbReference>
<accession>A0ABR2F840</accession>
<keyword evidence="2" id="KW-0812">Transmembrane</keyword>
<feature type="compositionally biased region" description="Basic and acidic residues" evidence="1">
    <location>
        <begin position="62"/>
        <end position="74"/>
    </location>
</feature>
<organism evidence="3 4">
    <name type="scientific">Hibiscus sabdariffa</name>
    <name type="common">roselle</name>
    <dbReference type="NCBI Taxonomy" id="183260"/>
    <lineage>
        <taxon>Eukaryota</taxon>
        <taxon>Viridiplantae</taxon>
        <taxon>Streptophyta</taxon>
        <taxon>Embryophyta</taxon>
        <taxon>Tracheophyta</taxon>
        <taxon>Spermatophyta</taxon>
        <taxon>Magnoliopsida</taxon>
        <taxon>eudicotyledons</taxon>
        <taxon>Gunneridae</taxon>
        <taxon>Pentapetalae</taxon>
        <taxon>rosids</taxon>
        <taxon>malvids</taxon>
        <taxon>Malvales</taxon>
        <taxon>Malvaceae</taxon>
        <taxon>Malvoideae</taxon>
        <taxon>Hibiscus</taxon>
    </lineage>
</organism>
<keyword evidence="2" id="KW-1133">Transmembrane helix</keyword>
<proteinExistence type="predicted"/>
<reference evidence="3 4" key="1">
    <citation type="journal article" date="2024" name="G3 (Bethesda)">
        <title>Genome assembly of Hibiscus sabdariffa L. provides insights into metabolisms of medicinal natural products.</title>
        <authorList>
            <person name="Kim T."/>
        </authorList>
    </citation>
    <scope>NUCLEOTIDE SEQUENCE [LARGE SCALE GENOMIC DNA]</scope>
    <source>
        <strain evidence="3">TK-2024</strain>
        <tissue evidence="3">Old leaves</tissue>
    </source>
</reference>
<evidence type="ECO:0000313" key="4">
    <source>
        <dbReference type="Proteomes" id="UP001472677"/>
    </source>
</evidence>
<protein>
    <submittedName>
        <fullName evidence="3">Uncharacterized protein</fullName>
    </submittedName>
</protein>
<keyword evidence="4" id="KW-1185">Reference proteome</keyword>
<gene>
    <name evidence="3" type="ORF">V6N12_062101</name>
</gene>
<evidence type="ECO:0000256" key="2">
    <source>
        <dbReference type="SAM" id="Phobius"/>
    </source>
</evidence>
<evidence type="ECO:0000313" key="3">
    <source>
        <dbReference type="EMBL" id="KAK8574407.1"/>
    </source>
</evidence>
<feature type="region of interest" description="Disordered" evidence="1">
    <location>
        <begin position="46"/>
        <end position="74"/>
    </location>
</feature>
<name>A0ABR2F840_9ROSI</name>
<dbReference type="EMBL" id="JBBPBM010000007">
    <property type="protein sequence ID" value="KAK8574407.1"/>
    <property type="molecule type" value="Genomic_DNA"/>
</dbReference>
<comment type="caution">
    <text evidence="3">The sequence shown here is derived from an EMBL/GenBank/DDBJ whole genome shotgun (WGS) entry which is preliminary data.</text>
</comment>
<keyword evidence="2" id="KW-0472">Membrane</keyword>